<name>A0A8B7U1Y5_CASCN</name>
<feature type="domain" description="CEP76/DRC7 peptidase-like" evidence="3">
    <location>
        <begin position="9"/>
        <end position="75"/>
    </location>
</feature>
<evidence type="ECO:0000259" key="3">
    <source>
        <dbReference type="Pfam" id="PF24656"/>
    </source>
</evidence>
<organism evidence="4">
    <name type="scientific">Castor canadensis</name>
    <name type="common">American beaver</name>
    <dbReference type="NCBI Taxonomy" id="51338"/>
    <lineage>
        <taxon>Eukaryota</taxon>
        <taxon>Metazoa</taxon>
        <taxon>Chordata</taxon>
        <taxon>Craniata</taxon>
        <taxon>Vertebrata</taxon>
        <taxon>Euteleostomi</taxon>
        <taxon>Mammalia</taxon>
        <taxon>Eutheria</taxon>
        <taxon>Euarchontoglires</taxon>
        <taxon>Glires</taxon>
        <taxon>Rodentia</taxon>
        <taxon>Castorimorpha</taxon>
        <taxon>Castoridae</taxon>
        <taxon>Castor</taxon>
    </lineage>
</organism>
<dbReference type="GO" id="GO:0046599">
    <property type="term" value="P:regulation of centriole replication"/>
    <property type="evidence" value="ECO:0007669"/>
    <property type="project" value="TreeGrafter"/>
</dbReference>
<dbReference type="Pfam" id="PF24656">
    <property type="entry name" value="CEPT76_peptidase"/>
    <property type="match status" value="1"/>
</dbReference>
<keyword evidence="2" id="KW-0963">Cytoplasm</keyword>
<keyword evidence="2" id="KW-0206">Cytoskeleton</keyword>
<evidence type="ECO:0000256" key="1">
    <source>
        <dbReference type="ARBA" id="ARBA00004245"/>
    </source>
</evidence>
<gene>
    <name evidence="4" type="primary">LOC109681352</name>
</gene>
<dbReference type="KEGG" id="ccan:109681352"/>
<dbReference type="RefSeq" id="XP_020011665.1">
    <property type="nucleotide sequence ID" value="XM_020156076.1"/>
</dbReference>
<dbReference type="OrthoDB" id="5527234at2759"/>
<reference evidence="4" key="1">
    <citation type="submission" date="2025-08" db="UniProtKB">
        <authorList>
            <consortium name="RefSeq"/>
        </authorList>
    </citation>
    <scope>IDENTIFICATION</scope>
    <source>
        <tissue evidence="4">Leukocyte</tissue>
    </source>
</reference>
<dbReference type="InterPro" id="IPR056290">
    <property type="entry name" value="CEPT76/DRC7_peptidase-like_dom"/>
</dbReference>
<sequence>MSLVMKEPLLSEEEGDCEDHANLLCSLLLGYGLEAFVCVGTKAKGVPHAWVMTCGTDGTITFWESLTGHRYIHKPINPDEPPLAEQPKHCTHIEQLVVFSIIRCSWEIVSPRMQ</sequence>
<dbReference type="InterPro" id="IPR052299">
    <property type="entry name" value="CEP76"/>
</dbReference>
<dbReference type="PANTHER" id="PTHR46436:SF1">
    <property type="entry name" value="CENTROSOMAL PROTEIN OF 76 KDA"/>
    <property type="match status" value="1"/>
</dbReference>
<dbReference type="SUPFAM" id="SSF54001">
    <property type="entry name" value="Cysteine proteinases"/>
    <property type="match status" value="1"/>
</dbReference>
<dbReference type="AlphaFoldDB" id="A0A8B7U1Y5"/>
<dbReference type="InterPro" id="IPR038765">
    <property type="entry name" value="Papain-like_cys_pep_sf"/>
</dbReference>
<dbReference type="Gene3D" id="3.10.620.30">
    <property type="match status" value="1"/>
</dbReference>
<accession>A0A8B7U1Y5</accession>
<evidence type="ECO:0000256" key="2">
    <source>
        <dbReference type="ARBA" id="ARBA00023212"/>
    </source>
</evidence>
<protein>
    <submittedName>
        <fullName evidence="4">Centrosomal protein of 76 kDa-like</fullName>
    </submittedName>
</protein>
<evidence type="ECO:0000313" key="4">
    <source>
        <dbReference type="RefSeq" id="XP_020011665.1"/>
    </source>
</evidence>
<proteinExistence type="predicted"/>
<dbReference type="PANTHER" id="PTHR46436">
    <property type="entry name" value="CENTROSOMAL PROTEIN OF 76 KDA"/>
    <property type="match status" value="1"/>
</dbReference>
<comment type="subcellular location">
    <subcellularLocation>
        <location evidence="1">Cytoplasm</location>
        <location evidence="1">Cytoskeleton</location>
    </subcellularLocation>
</comment>
<dbReference type="GO" id="GO:0005814">
    <property type="term" value="C:centriole"/>
    <property type="evidence" value="ECO:0007669"/>
    <property type="project" value="TreeGrafter"/>
</dbReference>